<feature type="domain" description="TraI-like middle" evidence="3">
    <location>
        <begin position="157"/>
        <end position="239"/>
    </location>
</feature>
<name>A0A7K1XST4_9SPHI</name>
<gene>
    <name evidence="4" type="ORF">GS398_01785</name>
</gene>
<feature type="region of interest" description="Disordered" evidence="1">
    <location>
        <begin position="279"/>
        <end position="313"/>
    </location>
</feature>
<feature type="domain" description="MobA/VirD2-like nuclease" evidence="2">
    <location>
        <begin position="17"/>
        <end position="144"/>
    </location>
</feature>
<sequence>MIGKVMTGKSFGGCVRYNLERPEATILHAEGLRAGDTHHIIDDFNLQRKMNPELGKGVGHIVLSWSKHDVGKLTAEIMAEQAKEYLQKMKITNTQFLVIQHTDREHPHLHIVYNRVDNNAKTISDQYQRKRNAEVCKQLTRKHGYYMAAGKVEVKQERLTGADKIKYQIYHALSKAAANATSWKQLESLLKQQGIGIQYKYRRGTNEVQGISFSENGTQFKGSEIDRGMSFQRLHHRLEQNWDKELDRRLFPQVSSHTEEYEETEFKWLGSASKSREPDLLSEMLKTQGSNEPPPPELIKRKKKRKYSQGLSR</sequence>
<dbReference type="Pfam" id="PF03432">
    <property type="entry name" value="Relaxase"/>
    <property type="match status" value="1"/>
</dbReference>
<proteinExistence type="predicted"/>
<dbReference type="Pfam" id="PF22863">
    <property type="entry name" value="TraI_middle"/>
    <property type="match status" value="1"/>
</dbReference>
<evidence type="ECO:0000259" key="3">
    <source>
        <dbReference type="Pfam" id="PF22863"/>
    </source>
</evidence>
<organism evidence="4 5">
    <name type="scientific">Hufsiella ginkgonis</name>
    <dbReference type="NCBI Taxonomy" id="2695274"/>
    <lineage>
        <taxon>Bacteria</taxon>
        <taxon>Pseudomonadati</taxon>
        <taxon>Bacteroidota</taxon>
        <taxon>Sphingobacteriia</taxon>
        <taxon>Sphingobacteriales</taxon>
        <taxon>Sphingobacteriaceae</taxon>
        <taxon>Hufsiella</taxon>
    </lineage>
</organism>
<dbReference type="Proteomes" id="UP000451233">
    <property type="component" value="Unassembled WGS sequence"/>
</dbReference>
<dbReference type="RefSeq" id="WP_160905026.1">
    <property type="nucleotide sequence ID" value="NZ_WVHS01000001.1"/>
</dbReference>
<evidence type="ECO:0000313" key="5">
    <source>
        <dbReference type="Proteomes" id="UP000451233"/>
    </source>
</evidence>
<dbReference type="EMBL" id="WVHS01000001">
    <property type="protein sequence ID" value="MXV14014.1"/>
    <property type="molecule type" value="Genomic_DNA"/>
</dbReference>
<evidence type="ECO:0000313" key="4">
    <source>
        <dbReference type="EMBL" id="MXV14014.1"/>
    </source>
</evidence>
<reference evidence="4 5" key="1">
    <citation type="submission" date="2019-11" db="EMBL/GenBank/DDBJ databases">
        <title>Pedobacter sp. HMF7056 Genome sequencing and assembly.</title>
        <authorList>
            <person name="Kang H."/>
            <person name="Kim H."/>
            <person name="Joh K."/>
        </authorList>
    </citation>
    <scope>NUCLEOTIDE SEQUENCE [LARGE SCALE GENOMIC DNA]</scope>
    <source>
        <strain evidence="4 5">HMF7056</strain>
    </source>
</reference>
<dbReference type="AlphaFoldDB" id="A0A7K1XST4"/>
<protein>
    <submittedName>
        <fullName evidence="4">Relaxase/mobilization nuclease domain-containing protein</fullName>
    </submittedName>
</protein>
<accession>A0A7K1XST4</accession>
<evidence type="ECO:0000259" key="2">
    <source>
        <dbReference type="Pfam" id="PF03432"/>
    </source>
</evidence>
<evidence type="ECO:0000256" key="1">
    <source>
        <dbReference type="SAM" id="MobiDB-lite"/>
    </source>
</evidence>
<keyword evidence="5" id="KW-1185">Reference proteome</keyword>
<dbReference type="InterPro" id="IPR005094">
    <property type="entry name" value="Endonuclease_MobA/VirD2"/>
</dbReference>
<dbReference type="InterPro" id="IPR054462">
    <property type="entry name" value="TraI_M"/>
</dbReference>
<comment type="caution">
    <text evidence="4">The sequence shown here is derived from an EMBL/GenBank/DDBJ whole genome shotgun (WGS) entry which is preliminary data.</text>
</comment>